<evidence type="ECO:0000256" key="1">
    <source>
        <dbReference type="SAM" id="MobiDB-lite"/>
    </source>
</evidence>
<dbReference type="InterPro" id="IPR054238">
    <property type="entry name" value="DUF6965"/>
</dbReference>
<feature type="compositionally biased region" description="Low complexity" evidence="1">
    <location>
        <begin position="94"/>
        <end position="111"/>
    </location>
</feature>
<gene>
    <name evidence="3" type="ORF">ACFO3N_16550</name>
</gene>
<dbReference type="RefSeq" id="WP_379799512.1">
    <property type="nucleotide sequence ID" value="NZ_JBHSFY010000010.1"/>
</dbReference>
<reference evidence="4" key="1">
    <citation type="journal article" date="2019" name="Int. J. Syst. Evol. Microbiol.">
        <title>The Global Catalogue of Microorganisms (GCM) 10K type strain sequencing project: providing services to taxonomists for standard genome sequencing and annotation.</title>
        <authorList>
            <consortium name="The Broad Institute Genomics Platform"/>
            <consortium name="The Broad Institute Genome Sequencing Center for Infectious Disease"/>
            <person name="Wu L."/>
            <person name="Ma J."/>
        </authorList>
    </citation>
    <scope>NUCLEOTIDE SEQUENCE [LARGE SCALE GENOMIC DNA]</scope>
    <source>
        <strain evidence="4">NBRC 103627</strain>
    </source>
</reference>
<organism evidence="3 4">
    <name type="scientific">Flavobacterium chungangensis</name>
    <dbReference type="NCBI Taxonomy" id="2708132"/>
    <lineage>
        <taxon>Bacteria</taxon>
        <taxon>Pseudomonadati</taxon>
        <taxon>Bacteroidota</taxon>
        <taxon>Flavobacteriia</taxon>
        <taxon>Flavobacteriales</taxon>
        <taxon>Flavobacteriaceae</taxon>
        <taxon>Flavobacterium</taxon>
    </lineage>
</organism>
<proteinExistence type="predicted"/>
<comment type="caution">
    <text evidence="3">The sequence shown here is derived from an EMBL/GenBank/DDBJ whole genome shotgun (WGS) entry which is preliminary data.</text>
</comment>
<sequence length="111" mass="12465">MNYEDIKRHFENTPPPKEVVWTEWAKITDTQVFLKSCYIGIRNFNGPPDRCPAWWHLRDFYLLMKKTAQQTAASESAGENAAGENRNEENDGQAAAEHTAAGAHSGAESQL</sequence>
<evidence type="ECO:0000313" key="4">
    <source>
        <dbReference type="Proteomes" id="UP001596003"/>
    </source>
</evidence>
<protein>
    <submittedName>
        <fullName evidence="3">DUF6965 family protein</fullName>
    </submittedName>
</protein>
<evidence type="ECO:0000313" key="3">
    <source>
        <dbReference type="EMBL" id="MFC4478687.1"/>
    </source>
</evidence>
<dbReference type="EMBL" id="JBHSFY010000010">
    <property type="protein sequence ID" value="MFC4478687.1"/>
    <property type="molecule type" value="Genomic_DNA"/>
</dbReference>
<keyword evidence="4" id="KW-1185">Reference proteome</keyword>
<name>A0ABV8ZIR4_9FLAO</name>
<feature type="compositionally biased region" description="Low complexity" evidence="1">
    <location>
        <begin position="72"/>
        <end position="84"/>
    </location>
</feature>
<dbReference type="Proteomes" id="UP001596003">
    <property type="component" value="Unassembled WGS sequence"/>
</dbReference>
<accession>A0ABV8ZIR4</accession>
<dbReference type="Pfam" id="PF22292">
    <property type="entry name" value="DUF6965"/>
    <property type="match status" value="1"/>
</dbReference>
<evidence type="ECO:0000259" key="2">
    <source>
        <dbReference type="Pfam" id="PF22292"/>
    </source>
</evidence>
<feature type="domain" description="DUF6965" evidence="2">
    <location>
        <begin position="1"/>
        <end position="66"/>
    </location>
</feature>
<feature type="region of interest" description="Disordered" evidence="1">
    <location>
        <begin position="71"/>
        <end position="111"/>
    </location>
</feature>